<dbReference type="AlphaFoldDB" id="A0A2G8JFK5"/>
<dbReference type="EMBL" id="MRZV01002151">
    <property type="protein sequence ID" value="PIK34513.1"/>
    <property type="molecule type" value="Genomic_DNA"/>
</dbReference>
<evidence type="ECO:0000256" key="1">
    <source>
        <dbReference type="SAM" id="SignalP"/>
    </source>
</evidence>
<keyword evidence="1" id="KW-0732">Signal</keyword>
<evidence type="ECO:0000313" key="3">
    <source>
        <dbReference type="EMBL" id="PIK34513.1"/>
    </source>
</evidence>
<sequence length="186" mass="20496">MELLIFVPRFLLSICAIVCFFPTYSNGQDFVCTALRPANFLIPRPSSSTPYSVITNTTNYVQGNTIEVTVTVKDQSTVTSFSDVFLAASINGTNEFFGTWTTFIAGQTTEIDCFGGPTVLRFTPPSSQSGIRVLWTLPVDTTTTPPQDFRFIFNNHFAVYIIQWDPTAASNINRGRGCHIGGPSEQ</sequence>
<name>A0A2G8JFK5_STIJA</name>
<protein>
    <recommendedName>
        <fullName evidence="2">Reelin domain-containing protein</fullName>
    </recommendedName>
</protein>
<dbReference type="InterPro" id="IPR002861">
    <property type="entry name" value="Reeler_dom"/>
</dbReference>
<evidence type="ECO:0000259" key="2">
    <source>
        <dbReference type="Pfam" id="PF02014"/>
    </source>
</evidence>
<evidence type="ECO:0000313" key="4">
    <source>
        <dbReference type="Proteomes" id="UP000230750"/>
    </source>
</evidence>
<proteinExistence type="predicted"/>
<dbReference type="Pfam" id="PF02014">
    <property type="entry name" value="Reeler"/>
    <property type="match status" value="1"/>
</dbReference>
<gene>
    <name evidence="3" type="ORF">BSL78_28665</name>
</gene>
<feature type="domain" description="Reelin" evidence="2">
    <location>
        <begin position="34"/>
        <end position="143"/>
    </location>
</feature>
<organism evidence="3 4">
    <name type="scientific">Stichopus japonicus</name>
    <name type="common">Sea cucumber</name>
    <dbReference type="NCBI Taxonomy" id="307972"/>
    <lineage>
        <taxon>Eukaryota</taxon>
        <taxon>Metazoa</taxon>
        <taxon>Echinodermata</taxon>
        <taxon>Eleutherozoa</taxon>
        <taxon>Echinozoa</taxon>
        <taxon>Holothuroidea</taxon>
        <taxon>Aspidochirotacea</taxon>
        <taxon>Aspidochirotida</taxon>
        <taxon>Stichopodidae</taxon>
        <taxon>Apostichopus</taxon>
    </lineage>
</organism>
<comment type="caution">
    <text evidence="3">The sequence shown here is derived from an EMBL/GenBank/DDBJ whole genome shotgun (WGS) entry which is preliminary data.</text>
</comment>
<reference evidence="3 4" key="1">
    <citation type="journal article" date="2017" name="PLoS Biol.">
        <title>The sea cucumber genome provides insights into morphological evolution and visceral regeneration.</title>
        <authorList>
            <person name="Zhang X."/>
            <person name="Sun L."/>
            <person name="Yuan J."/>
            <person name="Sun Y."/>
            <person name="Gao Y."/>
            <person name="Zhang L."/>
            <person name="Li S."/>
            <person name="Dai H."/>
            <person name="Hamel J.F."/>
            <person name="Liu C."/>
            <person name="Yu Y."/>
            <person name="Liu S."/>
            <person name="Lin W."/>
            <person name="Guo K."/>
            <person name="Jin S."/>
            <person name="Xu P."/>
            <person name="Storey K.B."/>
            <person name="Huan P."/>
            <person name="Zhang T."/>
            <person name="Zhou Y."/>
            <person name="Zhang J."/>
            <person name="Lin C."/>
            <person name="Li X."/>
            <person name="Xing L."/>
            <person name="Huo D."/>
            <person name="Sun M."/>
            <person name="Wang L."/>
            <person name="Mercier A."/>
            <person name="Li F."/>
            <person name="Yang H."/>
            <person name="Xiang J."/>
        </authorList>
    </citation>
    <scope>NUCLEOTIDE SEQUENCE [LARGE SCALE GENOMIC DNA]</scope>
    <source>
        <strain evidence="3">Shaxun</strain>
        <tissue evidence="3">Muscle</tissue>
    </source>
</reference>
<feature type="signal peptide" evidence="1">
    <location>
        <begin position="1"/>
        <end position="27"/>
    </location>
</feature>
<keyword evidence="4" id="KW-1185">Reference proteome</keyword>
<feature type="chain" id="PRO_5013829397" description="Reelin domain-containing protein" evidence="1">
    <location>
        <begin position="28"/>
        <end position="186"/>
    </location>
</feature>
<dbReference type="Proteomes" id="UP000230750">
    <property type="component" value="Unassembled WGS sequence"/>
</dbReference>
<accession>A0A2G8JFK5</accession>